<dbReference type="InterPro" id="IPR016039">
    <property type="entry name" value="Thiolase-like"/>
</dbReference>
<feature type="active site" description="Proton acceptor; for dehydratase activity" evidence="5">
    <location>
        <position position="1028"/>
    </location>
</feature>
<feature type="domain" description="PKS/mFAS DH" evidence="9">
    <location>
        <begin position="992"/>
        <end position="1300"/>
    </location>
</feature>
<dbReference type="InterPro" id="IPR042104">
    <property type="entry name" value="PKS_dehydratase_sf"/>
</dbReference>
<dbReference type="Pfam" id="PF21089">
    <property type="entry name" value="PKS_DH_N"/>
    <property type="match status" value="1"/>
</dbReference>
<dbReference type="Gene3D" id="1.10.1200.10">
    <property type="entry name" value="ACP-like"/>
    <property type="match status" value="1"/>
</dbReference>
<dbReference type="SMART" id="SM00825">
    <property type="entry name" value="PKS_KS"/>
    <property type="match status" value="1"/>
</dbReference>
<evidence type="ECO:0000313" key="10">
    <source>
        <dbReference type="EMBL" id="KAJ8028797.1"/>
    </source>
</evidence>
<dbReference type="InterPro" id="IPR032821">
    <property type="entry name" value="PKS_assoc"/>
</dbReference>
<feature type="region of interest" description="Disordered" evidence="6">
    <location>
        <begin position="2560"/>
        <end position="2618"/>
    </location>
</feature>
<dbReference type="Pfam" id="PF16197">
    <property type="entry name" value="KAsynt_C_assoc"/>
    <property type="match status" value="1"/>
</dbReference>
<dbReference type="InterPro" id="IPR016035">
    <property type="entry name" value="Acyl_Trfase/lysoPLipase"/>
</dbReference>
<dbReference type="GO" id="GO:0016297">
    <property type="term" value="F:fatty acyl-[ACP] hydrolase activity"/>
    <property type="evidence" value="ECO:0007669"/>
    <property type="project" value="UniProtKB-EC"/>
</dbReference>
<dbReference type="EMBL" id="JAIZAY010000015">
    <property type="protein sequence ID" value="KAJ8028797.1"/>
    <property type="molecule type" value="Genomic_DNA"/>
</dbReference>
<dbReference type="InterPro" id="IPR001227">
    <property type="entry name" value="Ac_transferase_dom_sf"/>
</dbReference>
<evidence type="ECO:0000256" key="1">
    <source>
        <dbReference type="ARBA" id="ARBA00012480"/>
    </source>
</evidence>
<keyword evidence="11" id="KW-1185">Reference proteome</keyword>
<reference evidence="10" key="1">
    <citation type="submission" date="2021-10" db="EMBL/GenBank/DDBJ databases">
        <title>Tropical sea cucumber genome reveals ecological adaptation and Cuvierian tubules defense mechanism.</title>
        <authorList>
            <person name="Chen T."/>
        </authorList>
    </citation>
    <scope>NUCLEOTIDE SEQUENCE</scope>
    <source>
        <strain evidence="10">Nanhai2018</strain>
        <tissue evidence="10">Muscle</tissue>
    </source>
</reference>
<feature type="compositionally biased region" description="Polar residues" evidence="6">
    <location>
        <begin position="2560"/>
        <end position="2581"/>
    </location>
</feature>
<dbReference type="SMART" id="SM00827">
    <property type="entry name" value="PKS_AT"/>
    <property type="match status" value="1"/>
</dbReference>
<dbReference type="PANTHER" id="PTHR43775">
    <property type="entry name" value="FATTY ACID SYNTHASE"/>
    <property type="match status" value="1"/>
</dbReference>
<dbReference type="SUPFAM" id="SSF55048">
    <property type="entry name" value="Probable ACP-binding domain of malonyl-CoA ACP transacylase"/>
    <property type="match status" value="1"/>
</dbReference>
<feature type="region of interest" description="C-terminal hotdog fold" evidence="5">
    <location>
        <begin position="1144"/>
        <end position="1300"/>
    </location>
</feature>
<dbReference type="Pfam" id="PF00975">
    <property type="entry name" value="Thioesterase"/>
    <property type="match status" value="1"/>
</dbReference>
<organism evidence="10 11">
    <name type="scientific">Holothuria leucospilota</name>
    <name type="common">Black long sea cucumber</name>
    <name type="synonym">Mertensiothuria leucospilota</name>
    <dbReference type="NCBI Taxonomy" id="206669"/>
    <lineage>
        <taxon>Eukaryota</taxon>
        <taxon>Metazoa</taxon>
        <taxon>Echinodermata</taxon>
        <taxon>Eleutherozoa</taxon>
        <taxon>Echinozoa</taxon>
        <taxon>Holothuroidea</taxon>
        <taxon>Aspidochirotacea</taxon>
        <taxon>Aspidochirotida</taxon>
        <taxon>Holothuriidae</taxon>
        <taxon>Holothuria</taxon>
    </lineage>
</organism>
<dbReference type="InterPro" id="IPR036291">
    <property type="entry name" value="NAD(P)-bd_dom_sf"/>
</dbReference>
<evidence type="ECO:0000256" key="4">
    <source>
        <dbReference type="ARBA" id="ARBA00022679"/>
    </source>
</evidence>
<dbReference type="SUPFAM" id="SSF51735">
    <property type="entry name" value="NAD(P)-binding Rossmann-fold domains"/>
    <property type="match status" value="2"/>
</dbReference>
<dbReference type="PROSITE" id="PS50075">
    <property type="entry name" value="CARRIER"/>
    <property type="match status" value="1"/>
</dbReference>
<dbReference type="GO" id="GO:0004312">
    <property type="term" value="F:fatty acid synthase activity"/>
    <property type="evidence" value="ECO:0007669"/>
    <property type="project" value="TreeGrafter"/>
</dbReference>
<evidence type="ECO:0000256" key="2">
    <source>
        <dbReference type="ARBA" id="ARBA00022450"/>
    </source>
</evidence>
<dbReference type="Pfam" id="PF00550">
    <property type="entry name" value="PP-binding"/>
    <property type="match status" value="1"/>
</dbReference>
<keyword evidence="3" id="KW-0597">Phosphoprotein</keyword>
<dbReference type="PANTHER" id="PTHR43775:SF37">
    <property type="entry name" value="SI:DKEY-61P9.11"/>
    <property type="match status" value="1"/>
</dbReference>
<dbReference type="Pfam" id="PF08659">
    <property type="entry name" value="KR"/>
    <property type="match status" value="1"/>
</dbReference>
<feature type="compositionally biased region" description="Polar residues" evidence="6">
    <location>
        <begin position="2609"/>
        <end position="2618"/>
    </location>
</feature>
<dbReference type="Gene3D" id="3.10.129.110">
    <property type="entry name" value="Polyketide synthase dehydratase"/>
    <property type="match status" value="1"/>
</dbReference>
<dbReference type="InterPro" id="IPR020841">
    <property type="entry name" value="PKS_Beta-ketoAc_synthase_dom"/>
</dbReference>
<evidence type="ECO:0000256" key="5">
    <source>
        <dbReference type="PROSITE-ProRule" id="PRU01363"/>
    </source>
</evidence>
<dbReference type="Pfam" id="PF02801">
    <property type="entry name" value="Ketoacyl-synt_C"/>
    <property type="match status" value="1"/>
</dbReference>
<dbReference type="Pfam" id="PF00698">
    <property type="entry name" value="Acyl_transf_1"/>
    <property type="match status" value="1"/>
</dbReference>
<dbReference type="PROSITE" id="PS52019">
    <property type="entry name" value="PKS_MFAS_DH"/>
    <property type="match status" value="1"/>
</dbReference>
<dbReference type="InterPro" id="IPR029058">
    <property type="entry name" value="AB_hydrolase_fold"/>
</dbReference>
<protein>
    <recommendedName>
        <fullName evidence="1">oleoyl-[acyl-carrier-protein] hydrolase</fullName>
        <ecNumber evidence="1">3.1.2.14</ecNumber>
    </recommendedName>
</protein>
<comment type="caution">
    <text evidence="10">The sequence shown here is derived from an EMBL/GenBank/DDBJ whole genome shotgun (WGS) entry which is preliminary data.</text>
</comment>
<feature type="active site" description="Proton donor; for dehydratase activity" evidence="5">
    <location>
        <position position="1207"/>
    </location>
</feature>
<dbReference type="SUPFAM" id="SSF52151">
    <property type="entry name" value="FabD/lysophospholipase-like"/>
    <property type="match status" value="1"/>
</dbReference>
<dbReference type="InterPro" id="IPR014031">
    <property type="entry name" value="Ketoacyl_synth_C"/>
</dbReference>
<feature type="region of interest" description="Disordered" evidence="6">
    <location>
        <begin position="20"/>
        <end position="48"/>
    </location>
</feature>
<sequence>MAESDRQRLPGMSIRKRLSSFHRKSKGASASHSVLKQSRSSSQIVTDDPSMPLDRKIAIVGIGCRYANGIDNVKLFWEMLSKGLDCTTPPPADRFDVSYFLYPGNKLPGKMYNLCAGYLKRNPEYFDRQFFKISPEEAGHLDPQIRLLLEVVWECLEDAGMPPPSIRGSNTGVYVGVTASEYGVLMSMPNSNINQYTNSGTNTCMSSNRISYEFDLRGPSFTVDTACSSSLYAVHLACEAIRSGECEMAIAGGANISLLPVTSIGFCQAGMLSPDGKCKSFDQSADGYARGEGAGAVILKPLKRALEDGDRVYAVIRGGALSNDGRTPGIANPSFDAQISLMEKAYDNANVSPGDVVYVEAHGTGTQAGDKTEACAIGEALGLSRGPQDPFLYIGSVKSNFGHSEGAAGIAGIIKTALTLYHGKIPRVVHFNKGNEQVDWTDFNMRVPTELTRWPKGSKRIAGSSSFGFGGANAHLVLEGFEQISHRTPVQRSLSRSLSQASEADSGSPSILFLSASSEGALQQAVVDWHKFLSEIASNDARYFGDVLYTAAIRRTHHQYRLCVIARSPRETAEQLRLKIEHDPRVAYNVVEGKSGEGIGTSNQRLVFVFSGMGSQWWGMARQLAIDEPRFSTVIRRIDKILRKCGAKWSLVSLLTEETDKEKMNYTDIAQPAICAVQIALAELYAMWGVIPDAVVGHSVGEVAAAHVAGLLPLESAIRLIYIRGRQLRKTSGMGSMVAVLHPVDDIRTKLESSEFVSVIDIACINSPKQVVLSGDKESLNQFTEFLRKDGIRCITLKVKNAFHSYQQQEVHKDFIKRTKFLNNKTLKDPHGSVPQIPIVSTISGKYLKLEEANTADYWWRNIRQPVLFKEAIEKLAADGYSCFLEVSPHPVLSHAIRDITTSMDPKPSRTVVTSALRRPNDTREVTDDRMFLLRSLAKLHVEGYEFDLRPLYRNLRTQRIVSLPTYPWQRVFCSAATEESSELFRFPAKNHPLLGKRTVLSHLSSDNAPSIWTSNFTACSIPWLQDHKLQGSIVLPAAAFTETLLKAATDHFCKQTAITLRDIKFERFVFVAELSGTLETTIEGRPKDADLTIKSFSEKEKSWAVNCKASLDTVCSTRDSFHKLEDGMDTFKLGADDIRRRCPHDVGKQEFYKRLWKGGFHLGDMFKCTKVAYFSQDYGEALIYASITEALEQDFKRYNFHPALLDVAFQGFGICEMFRQTEKARASKTLFRTWFQVPRSVKKVRMEGKAPKNVVFHVQVQSTPKGSVGNVVAADATNQRVFAQWDSIEFQNVHSNEPQEKVQLWRRDWTHIHVSPDDSVVTPVTRPKLTRPLSAIGADNPGAVIIIKDKQGVASDLKRRMEVENVVSVLDSRILFDGDERFRRVLRSLGQVTDIILLSCLDVKELPALNDIKRSHFVEAQKITALTPVHLYRAIRRFYSKPKPRLWLVTQGCQAVLDVDSVDPLMTSTGTFGVTLMHEDPEFPLVTVDLPAVQETKESSEWLHQYMKSAPNNENFVALRRRVPTPTEEDPRELAFDVYAPRIVIQPQSTFSAPTLSTSWLVDLSETINQKRLVVKQKHEETTHAFENEEISVKVAAFAMQQPKQTSVSDVGIGFLFAGKIITCNEEVQALFRMRSNVLGFRGEGQVASILRVKTDDLIAIPTNLTCVEAVNIIRDYLPAFVAFHDSLKLTQNGSVIISLSSLRDRIGLATTHIALEQGASVYLYIDGDDGNILPVEKLLGILGDSRVVLTSNDNFDTMINDTSVDVLLFAGEITQDSTSLKKLVAKIKPFGNIVQIHGRSSSGEAKLNSLPANVYYLSIDMALDRFRHMKSQMQDAMSRLLQLFSVHNGFQSLKSLTIPTVPISKLSRSPHAQIDEITVCVDEDSVPATLNFEDINFSANGKAAYLITGGSRGFGLHLVEWLVQKGARHVYVISRNTPEEEAILKFKEFRDLGARIIHLKVDMSKEKEVEKALSAIMENEDFPLEGIFHCAVRYEDVFLDNVSTDSWNDVLLTKAFGAVQLHKSSVHFGFHIRYFVMLSSIVEIIGNEGQGNYHAANAFLTGLAIARRKLGLPATIIAPGVIHTSGFAAREGLDKQWESFGLSSLSPAEVLKGLGCILATEFPQLSMTGSVDRQTYAKSNSPMMAHHFSDKMGMFSLLKNLYPSSETFVDTENSLRTQLRILPPDEAQDVTLKTISEPLKQRLGISGDISPDSSLVGLGLDSHMSSELSTLIYDKFAVSVTAMDLLNDTLTLRSLCVMIHQKVLTEESMDNPDNPPMLSPFSQNNPWFKVMNDIESPLMQLICIPSVGAGPSLFSQWVSEMTDNRIQLTVVKMPGWESREQEQPVSNIQDLLGRLADTLLPCLMQGPFSFFGHSLGALVCFELSHYLGRHHNLHPSYLFVSGWYPPSQPYPHPHELEVTNDVYRQMDRTLTSYIGHNRLTADCLPVKFSFLDQSLLQNPQLLLKLTPSIKAAILLCKKYKYRHREKLTCHMATFAGKSDSFVNPSLMDGWSREITSEFQFQKFVFPGKHMFIWAAGAQIVQEIINAMEIKVQGNTSNMSEDVSVSGQSARKISSATSNVAPPEEEKKTVESHPIYPPRNGRPVPTPRKSSQSTDHD</sequence>
<dbReference type="Gene3D" id="3.90.180.10">
    <property type="entry name" value="Medium-chain alcohol dehydrogenases, catalytic domain"/>
    <property type="match status" value="1"/>
</dbReference>
<dbReference type="InterPro" id="IPR057326">
    <property type="entry name" value="KR_dom"/>
</dbReference>
<dbReference type="EC" id="3.1.2.14" evidence="1"/>
<dbReference type="InterPro" id="IPR020807">
    <property type="entry name" value="PKS_DH"/>
</dbReference>
<dbReference type="GO" id="GO:0004315">
    <property type="term" value="F:3-oxoacyl-[acyl-carrier-protein] synthase activity"/>
    <property type="evidence" value="ECO:0007669"/>
    <property type="project" value="InterPro"/>
</dbReference>
<dbReference type="InterPro" id="IPR014030">
    <property type="entry name" value="Ketoacyl_synth_N"/>
</dbReference>
<dbReference type="SUPFAM" id="SSF53901">
    <property type="entry name" value="Thiolase-like"/>
    <property type="match status" value="1"/>
</dbReference>
<dbReference type="Gene3D" id="3.40.50.720">
    <property type="entry name" value="NAD(P)-binding Rossmann-like Domain"/>
    <property type="match status" value="3"/>
</dbReference>
<dbReference type="InterPro" id="IPR013968">
    <property type="entry name" value="PKS_KR"/>
</dbReference>
<evidence type="ECO:0000256" key="3">
    <source>
        <dbReference type="ARBA" id="ARBA00022553"/>
    </source>
</evidence>
<dbReference type="InterPro" id="IPR009081">
    <property type="entry name" value="PP-bd_ACP"/>
</dbReference>
<dbReference type="Gene3D" id="3.40.50.1820">
    <property type="entry name" value="alpha/beta hydrolase"/>
    <property type="match status" value="1"/>
</dbReference>
<dbReference type="InterPro" id="IPR049552">
    <property type="entry name" value="PKS_DH_N"/>
</dbReference>
<dbReference type="InterPro" id="IPR001031">
    <property type="entry name" value="Thioesterase"/>
</dbReference>
<dbReference type="Proteomes" id="UP001152320">
    <property type="component" value="Chromosome 15"/>
</dbReference>
<dbReference type="SUPFAM" id="SSF47336">
    <property type="entry name" value="ACP-like"/>
    <property type="match status" value="1"/>
</dbReference>
<keyword evidence="4" id="KW-0808">Transferase</keyword>
<dbReference type="OrthoDB" id="329835at2759"/>
<dbReference type="Pfam" id="PF00109">
    <property type="entry name" value="ketoacyl-synt"/>
    <property type="match status" value="1"/>
</dbReference>
<dbReference type="Gene3D" id="3.40.366.10">
    <property type="entry name" value="Malonyl-Coenzyme A Acyl Carrier Protein, domain 2"/>
    <property type="match status" value="1"/>
</dbReference>
<dbReference type="PROSITE" id="PS00606">
    <property type="entry name" value="KS3_1"/>
    <property type="match status" value="1"/>
</dbReference>
<dbReference type="SMART" id="SM00826">
    <property type="entry name" value="PKS_DH"/>
    <property type="match status" value="1"/>
</dbReference>
<evidence type="ECO:0000256" key="6">
    <source>
        <dbReference type="SAM" id="MobiDB-lite"/>
    </source>
</evidence>
<dbReference type="InterPro" id="IPR018201">
    <property type="entry name" value="Ketoacyl_synth_AS"/>
</dbReference>
<dbReference type="CDD" id="cd05274">
    <property type="entry name" value="KR_FAS_SDR_x"/>
    <property type="match status" value="1"/>
</dbReference>
<dbReference type="PROSITE" id="PS52004">
    <property type="entry name" value="KS3_2"/>
    <property type="match status" value="1"/>
</dbReference>
<dbReference type="Gene3D" id="3.40.47.10">
    <property type="match status" value="1"/>
</dbReference>
<dbReference type="FunFam" id="3.40.47.10:FF:000019">
    <property type="entry name" value="Polyketide synthase type I"/>
    <property type="match status" value="1"/>
</dbReference>
<dbReference type="InterPro" id="IPR049900">
    <property type="entry name" value="PKS_mFAS_DH"/>
</dbReference>
<feature type="region of interest" description="N-terminal hotdog fold" evidence="5">
    <location>
        <begin position="992"/>
        <end position="1119"/>
    </location>
</feature>
<keyword evidence="2" id="KW-0596">Phosphopantetheine</keyword>
<dbReference type="InterPro" id="IPR014043">
    <property type="entry name" value="Acyl_transferase_dom"/>
</dbReference>
<dbReference type="Gene3D" id="3.30.70.3290">
    <property type="match status" value="1"/>
</dbReference>
<evidence type="ECO:0000313" key="11">
    <source>
        <dbReference type="Proteomes" id="UP001152320"/>
    </source>
</evidence>
<name>A0A9Q1GXT2_HOLLE</name>
<dbReference type="GO" id="GO:0006633">
    <property type="term" value="P:fatty acid biosynthetic process"/>
    <property type="evidence" value="ECO:0007669"/>
    <property type="project" value="InterPro"/>
</dbReference>
<feature type="domain" description="Carrier" evidence="7">
    <location>
        <begin position="2188"/>
        <end position="2265"/>
    </location>
</feature>
<evidence type="ECO:0000259" key="8">
    <source>
        <dbReference type="PROSITE" id="PS52004"/>
    </source>
</evidence>
<dbReference type="InterPro" id="IPR016036">
    <property type="entry name" value="Malonyl_transacylase_ACP-bd"/>
</dbReference>
<dbReference type="SMART" id="SM00822">
    <property type="entry name" value="PKS_KR"/>
    <property type="match status" value="1"/>
</dbReference>
<evidence type="ECO:0000259" key="7">
    <source>
        <dbReference type="PROSITE" id="PS50075"/>
    </source>
</evidence>
<dbReference type="InterPro" id="IPR036736">
    <property type="entry name" value="ACP-like_sf"/>
</dbReference>
<proteinExistence type="predicted"/>
<accession>A0A9Q1GXT2</accession>
<dbReference type="InterPro" id="IPR049551">
    <property type="entry name" value="PKS_DH_C"/>
</dbReference>
<dbReference type="CDD" id="cd00833">
    <property type="entry name" value="PKS"/>
    <property type="match status" value="1"/>
</dbReference>
<gene>
    <name evidence="10" type="ORF">HOLleu_31136</name>
</gene>
<feature type="compositionally biased region" description="Polar residues" evidence="6">
    <location>
        <begin position="28"/>
        <end position="45"/>
    </location>
</feature>
<feature type="domain" description="Ketosynthase family 3 (KS3)" evidence="8">
    <location>
        <begin position="54"/>
        <end position="480"/>
    </location>
</feature>
<dbReference type="InterPro" id="IPR050091">
    <property type="entry name" value="PKS_NRPS_Biosynth_Enz"/>
</dbReference>
<evidence type="ECO:0000259" key="9">
    <source>
        <dbReference type="PROSITE" id="PS52019"/>
    </source>
</evidence>
<dbReference type="Pfam" id="PF14765">
    <property type="entry name" value="PS-DH"/>
    <property type="match status" value="1"/>
</dbReference>
<dbReference type="SUPFAM" id="SSF53474">
    <property type="entry name" value="alpha/beta-Hydrolases"/>
    <property type="match status" value="1"/>
</dbReference>